<dbReference type="Gene3D" id="2.60.120.620">
    <property type="entry name" value="q2cbj1_9rhob like domain"/>
    <property type="match status" value="1"/>
</dbReference>
<dbReference type="Gene3D" id="4.10.860.20">
    <property type="entry name" value="Rabenosyn, Rab binding domain"/>
    <property type="match status" value="1"/>
</dbReference>
<feature type="binding site" evidence="7">
    <location>
        <position position="169"/>
    </location>
    <ligand>
        <name>2-oxoglutarate</name>
        <dbReference type="ChEBI" id="CHEBI:16810"/>
    </ligand>
</feature>
<organism evidence="9 10">
    <name type="scientific">Parvularcula dongshanensis</name>
    <dbReference type="NCBI Taxonomy" id="1173995"/>
    <lineage>
        <taxon>Bacteria</taxon>
        <taxon>Pseudomonadati</taxon>
        <taxon>Pseudomonadota</taxon>
        <taxon>Alphaproteobacteria</taxon>
        <taxon>Parvularculales</taxon>
        <taxon>Parvularculaceae</taxon>
        <taxon>Parvularcula</taxon>
    </lineage>
</organism>
<name>A0A840I7K7_9PROT</name>
<dbReference type="GO" id="GO:0006879">
    <property type="term" value="P:intracellular iron ion homeostasis"/>
    <property type="evidence" value="ECO:0007669"/>
    <property type="project" value="TreeGrafter"/>
</dbReference>
<feature type="binding site" evidence="7">
    <location>
        <position position="96"/>
    </location>
    <ligand>
        <name>Fe cation</name>
        <dbReference type="ChEBI" id="CHEBI:24875"/>
    </ligand>
</feature>
<feature type="domain" description="Fe2OG dioxygenase" evidence="8">
    <location>
        <begin position="78"/>
        <end position="178"/>
    </location>
</feature>
<keyword evidence="10" id="KW-1185">Reference proteome</keyword>
<dbReference type="EMBL" id="JACHOB010000006">
    <property type="protein sequence ID" value="MBB4660088.1"/>
    <property type="molecule type" value="Genomic_DNA"/>
</dbReference>
<protein>
    <submittedName>
        <fullName evidence="9">PKHD-type hydroxylase</fullName>
        <ecNumber evidence="9">1.14.11.-</ecNumber>
    </submittedName>
</protein>
<dbReference type="InterPro" id="IPR044862">
    <property type="entry name" value="Pro_4_hyd_alph_FE2OG_OXY"/>
</dbReference>
<evidence type="ECO:0000256" key="3">
    <source>
        <dbReference type="ARBA" id="ARBA00022896"/>
    </source>
</evidence>
<dbReference type="GO" id="GO:0031418">
    <property type="term" value="F:L-ascorbic acid binding"/>
    <property type="evidence" value="ECO:0007669"/>
    <property type="project" value="UniProtKB-KW"/>
</dbReference>
<dbReference type="Proteomes" id="UP000563524">
    <property type="component" value="Unassembled WGS sequence"/>
</dbReference>
<dbReference type="PANTHER" id="PTHR41536">
    <property type="entry name" value="PKHD-TYPE HYDROXYLASE YBIX"/>
    <property type="match status" value="1"/>
</dbReference>
<keyword evidence="3 7" id="KW-0847">Vitamin C</keyword>
<feature type="binding site" evidence="7">
    <location>
        <position position="159"/>
    </location>
    <ligand>
        <name>Fe cation</name>
        <dbReference type="ChEBI" id="CHEBI:24875"/>
    </ligand>
</feature>
<evidence type="ECO:0000256" key="2">
    <source>
        <dbReference type="ARBA" id="ARBA00022723"/>
    </source>
</evidence>
<dbReference type="GO" id="GO:0006974">
    <property type="term" value="P:DNA damage response"/>
    <property type="evidence" value="ECO:0007669"/>
    <property type="project" value="TreeGrafter"/>
</dbReference>
<accession>A0A840I7K7</accession>
<dbReference type="GO" id="GO:0005506">
    <property type="term" value="F:iron ion binding"/>
    <property type="evidence" value="ECO:0007669"/>
    <property type="project" value="UniProtKB-UniRule"/>
</dbReference>
<keyword evidence="2 7" id="KW-0479">Metal-binding</keyword>
<comment type="caution">
    <text evidence="9">The sequence shown here is derived from an EMBL/GenBank/DDBJ whole genome shotgun (WGS) entry which is preliminary data.</text>
</comment>
<dbReference type="NCBIfam" id="NF003973">
    <property type="entry name" value="PRK05467.1-2"/>
    <property type="match status" value="1"/>
</dbReference>
<dbReference type="Pfam" id="PF18331">
    <property type="entry name" value="PKHD_C"/>
    <property type="match status" value="1"/>
</dbReference>
<dbReference type="PANTHER" id="PTHR41536:SF1">
    <property type="entry name" value="PKHD-TYPE HYDROXYLASE YBIX"/>
    <property type="match status" value="1"/>
</dbReference>
<dbReference type="EC" id="1.14.11.-" evidence="9"/>
<reference evidence="9 10" key="1">
    <citation type="submission" date="2020-08" db="EMBL/GenBank/DDBJ databases">
        <title>Genomic Encyclopedia of Type Strains, Phase IV (KMG-IV): sequencing the most valuable type-strain genomes for metagenomic binning, comparative biology and taxonomic classification.</title>
        <authorList>
            <person name="Goeker M."/>
        </authorList>
    </citation>
    <scope>NUCLEOTIDE SEQUENCE [LARGE SCALE GENOMIC DNA]</scope>
    <source>
        <strain evidence="9 10">DSM 102850</strain>
    </source>
</reference>
<proteinExistence type="inferred from homology"/>
<dbReference type="SUPFAM" id="SSF51197">
    <property type="entry name" value="Clavaminate synthase-like"/>
    <property type="match status" value="1"/>
</dbReference>
<evidence type="ECO:0000256" key="6">
    <source>
        <dbReference type="ARBA" id="ARBA00023004"/>
    </source>
</evidence>
<comment type="cofactor">
    <cofactor evidence="7">
        <name>Fe(2+)</name>
        <dbReference type="ChEBI" id="CHEBI:29033"/>
    </cofactor>
    <text evidence="7">Binds 1 Fe(2+) ion per subunit.</text>
</comment>
<evidence type="ECO:0000256" key="7">
    <source>
        <dbReference type="HAMAP-Rule" id="MF_00657"/>
    </source>
</evidence>
<dbReference type="InterPro" id="IPR041097">
    <property type="entry name" value="PKHD_C"/>
</dbReference>
<dbReference type="GO" id="GO:0016706">
    <property type="term" value="F:2-oxoglutarate-dependent dioxygenase activity"/>
    <property type="evidence" value="ECO:0007669"/>
    <property type="project" value="UniProtKB-UniRule"/>
</dbReference>
<keyword evidence="5 7" id="KW-0560">Oxidoreductase</keyword>
<dbReference type="HAMAP" id="MF_00657">
    <property type="entry name" value="Hydroxyl_YbiX"/>
    <property type="match status" value="1"/>
</dbReference>
<dbReference type="InterPro" id="IPR005123">
    <property type="entry name" value="Oxoglu/Fe-dep_dioxygenase_dom"/>
</dbReference>
<dbReference type="Pfam" id="PF13640">
    <property type="entry name" value="2OG-FeII_Oxy_3"/>
    <property type="match status" value="1"/>
</dbReference>
<dbReference type="InterPro" id="IPR006620">
    <property type="entry name" value="Pro_4_hyd_alph"/>
</dbReference>
<evidence type="ECO:0000256" key="4">
    <source>
        <dbReference type="ARBA" id="ARBA00022964"/>
    </source>
</evidence>
<keyword evidence="4 7" id="KW-0223">Dioxygenase</keyword>
<dbReference type="NCBIfam" id="NF003975">
    <property type="entry name" value="PRK05467.1-4"/>
    <property type="match status" value="1"/>
</dbReference>
<dbReference type="SMART" id="SM00702">
    <property type="entry name" value="P4Hc"/>
    <property type="match status" value="1"/>
</dbReference>
<gene>
    <name evidence="9" type="ORF">GGQ59_002632</name>
</gene>
<evidence type="ECO:0000256" key="1">
    <source>
        <dbReference type="ARBA" id="ARBA00001961"/>
    </source>
</evidence>
<dbReference type="RefSeq" id="WP_183819324.1">
    <property type="nucleotide sequence ID" value="NZ_JACHOB010000006.1"/>
</dbReference>
<evidence type="ECO:0000256" key="5">
    <source>
        <dbReference type="ARBA" id="ARBA00023002"/>
    </source>
</evidence>
<evidence type="ECO:0000313" key="10">
    <source>
        <dbReference type="Proteomes" id="UP000563524"/>
    </source>
</evidence>
<evidence type="ECO:0000259" key="8">
    <source>
        <dbReference type="PROSITE" id="PS51471"/>
    </source>
</evidence>
<comment type="cofactor">
    <cofactor evidence="1 7">
        <name>L-ascorbate</name>
        <dbReference type="ChEBI" id="CHEBI:38290"/>
    </cofactor>
</comment>
<dbReference type="AlphaFoldDB" id="A0A840I7K7"/>
<sequence>MLVQVPDVLSAKEVAALRGLIDAGEWVDGNVTSGAQAASAKRNEQLRDGTSAGREAGAFVLDALQRSPTFLSAALPHKVYPPLFNRYAGGQRFGNHVDNAIRPLPGSDQRIRTDVSATLFLSDADSYEGGELLIDDTYGTHAVKLPAGHMVVYPSSSLHRVAPVTRGVRVASFFWVQSMVRDDGARTLLYELDRSIQSLYQRHPEEEAVVELTGVYHNLIRRWADI</sequence>
<feature type="binding site" evidence="7">
    <location>
        <position position="98"/>
    </location>
    <ligand>
        <name>Fe cation</name>
        <dbReference type="ChEBI" id="CHEBI:24875"/>
    </ligand>
</feature>
<dbReference type="PROSITE" id="PS51471">
    <property type="entry name" value="FE2OG_OXY"/>
    <property type="match status" value="1"/>
</dbReference>
<dbReference type="NCBIfam" id="NF003974">
    <property type="entry name" value="PRK05467.1-3"/>
    <property type="match status" value="1"/>
</dbReference>
<dbReference type="InterPro" id="IPR023550">
    <property type="entry name" value="PKHD_hydroxylase"/>
</dbReference>
<evidence type="ECO:0000313" key="9">
    <source>
        <dbReference type="EMBL" id="MBB4660088.1"/>
    </source>
</evidence>
<keyword evidence="6 7" id="KW-0408">Iron</keyword>